<sequence length="85" mass="9587">MTSLHTGESHCRPACSTLSWTLFRGSAVRSSEDRAGYHRACQWCVDGRSPSARPDPVTLDRYAEWISVTWRYVIAEALDRLPDSS</sequence>
<organism evidence="1 2">
    <name type="scientific">Fusarium oxysporum f. sp. rapae</name>
    <dbReference type="NCBI Taxonomy" id="485398"/>
    <lineage>
        <taxon>Eukaryota</taxon>
        <taxon>Fungi</taxon>
        <taxon>Dikarya</taxon>
        <taxon>Ascomycota</taxon>
        <taxon>Pezizomycotina</taxon>
        <taxon>Sordariomycetes</taxon>
        <taxon>Hypocreomycetidae</taxon>
        <taxon>Hypocreales</taxon>
        <taxon>Nectriaceae</taxon>
        <taxon>Fusarium</taxon>
        <taxon>Fusarium oxysporum species complex</taxon>
    </lineage>
</organism>
<dbReference type="AlphaFoldDB" id="A0A8J5NKH0"/>
<dbReference type="Proteomes" id="UP000694050">
    <property type="component" value="Unassembled WGS sequence"/>
</dbReference>
<proteinExistence type="predicted"/>
<name>A0A8J5NKH0_FUSOX</name>
<protein>
    <submittedName>
        <fullName evidence="1">Uncharacterized protein</fullName>
    </submittedName>
</protein>
<dbReference type="EMBL" id="JAELUQ010000013">
    <property type="protein sequence ID" value="KAG7404067.1"/>
    <property type="molecule type" value="Genomic_DNA"/>
</dbReference>
<evidence type="ECO:0000313" key="1">
    <source>
        <dbReference type="EMBL" id="KAG7404067.1"/>
    </source>
</evidence>
<evidence type="ECO:0000313" key="2">
    <source>
        <dbReference type="Proteomes" id="UP000694050"/>
    </source>
</evidence>
<gene>
    <name evidence="1" type="ORF">Forpe1208_v015792</name>
</gene>
<accession>A0A8J5NKH0</accession>
<reference evidence="1" key="1">
    <citation type="submission" date="2021-04" db="EMBL/GenBank/DDBJ databases">
        <title>First draft genome resource for Brassicaceae pathogens Fusarium oxysporum f. sp. raphani and Fusarium oxysporum f. sp. rapae.</title>
        <authorList>
            <person name="Asai S."/>
        </authorList>
    </citation>
    <scope>NUCLEOTIDE SEQUENCE</scope>
    <source>
        <strain evidence="1">Tf1208</strain>
    </source>
</reference>
<comment type="caution">
    <text evidence="1">The sequence shown here is derived from an EMBL/GenBank/DDBJ whole genome shotgun (WGS) entry which is preliminary data.</text>
</comment>